<feature type="region of interest" description="Disordered" evidence="1">
    <location>
        <begin position="219"/>
        <end position="250"/>
    </location>
</feature>
<evidence type="ECO:0000256" key="1">
    <source>
        <dbReference type="SAM" id="MobiDB-lite"/>
    </source>
</evidence>
<keyword evidence="4" id="KW-1185">Reference proteome</keyword>
<reference evidence="3" key="1">
    <citation type="submission" date="2021-01" db="EMBL/GenBank/DDBJ databases">
        <title>Phytophthora aleatoria, a newly-described species from Pinus radiata is distinct from Phytophthora cactorum isolates based on comparative genomics.</title>
        <authorList>
            <person name="Mcdougal R."/>
            <person name="Panda P."/>
            <person name="Williams N."/>
            <person name="Studholme D.J."/>
        </authorList>
    </citation>
    <scope>NUCLEOTIDE SEQUENCE</scope>
    <source>
        <strain evidence="3">NZFS 4037</strain>
    </source>
</reference>
<organism evidence="3 4">
    <name type="scientific">Phytophthora aleatoria</name>
    <dbReference type="NCBI Taxonomy" id="2496075"/>
    <lineage>
        <taxon>Eukaryota</taxon>
        <taxon>Sar</taxon>
        <taxon>Stramenopiles</taxon>
        <taxon>Oomycota</taxon>
        <taxon>Peronosporomycetes</taxon>
        <taxon>Peronosporales</taxon>
        <taxon>Peronosporaceae</taxon>
        <taxon>Phytophthora</taxon>
    </lineage>
</organism>
<evidence type="ECO:0000313" key="4">
    <source>
        <dbReference type="Proteomes" id="UP000709295"/>
    </source>
</evidence>
<keyword evidence="2" id="KW-0732">Signal</keyword>
<feature type="compositionally biased region" description="Basic and acidic residues" evidence="1">
    <location>
        <begin position="219"/>
        <end position="239"/>
    </location>
</feature>
<feature type="compositionally biased region" description="Polar residues" evidence="1">
    <location>
        <begin position="240"/>
        <end position="250"/>
    </location>
</feature>
<feature type="chain" id="PRO_5035312038" description="AIG1-type G domain-containing protein" evidence="2">
    <location>
        <begin position="21"/>
        <end position="430"/>
    </location>
</feature>
<gene>
    <name evidence="3" type="ORF">JG688_00005758</name>
</gene>
<protein>
    <recommendedName>
        <fullName evidence="5">AIG1-type G domain-containing protein</fullName>
    </recommendedName>
</protein>
<name>A0A8J5IM50_9STRA</name>
<sequence length="430" mass="49109">MARIKCVGGVLLLCVVSVYGGNPVGELDQLVAAKVEETQRAFVNVEKQLSEAQQMTELFALEDTQLQLFILETRAKLTVVQEEVQNVMDAAMLEVDRMRQEAVKNITTWKKRLQELREATQKNEQTLQNIREKKEKKKREIQRELELQKEQEMKAKRELEMLQELERQREVKKELEEKDLKRLQELEQQEFEKQRVLEQLQVLEKQQQIQQELEKMRELEKQQKEMQKASSFDSEKSSDGADNTLASDDTQRTSTVKRVLTCGHGKSTQINALIAYLLGSELSERRLMIIDDRGANQVFSVTKFITCYRIRPLSELFGGKTLLIVDTPGYGDKNNKVLGYERDQFVTAAMNVFFGTYVVVENLMKMGPISTKKSEQVTTDRLSLELKCQVAEQKIMQTANNARNLISKLDALASAVGAAPDEKVGSGNAP</sequence>
<proteinExistence type="predicted"/>
<comment type="caution">
    <text evidence="3">The sequence shown here is derived from an EMBL/GenBank/DDBJ whole genome shotgun (WGS) entry which is preliminary data.</text>
</comment>
<evidence type="ECO:0000256" key="2">
    <source>
        <dbReference type="SAM" id="SignalP"/>
    </source>
</evidence>
<dbReference type="Proteomes" id="UP000709295">
    <property type="component" value="Unassembled WGS sequence"/>
</dbReference>
<dbReference type="EMBL" id="JAENGY010000235">
    <property type="protein sequence ID" value="KAG6968559.1"/>
    <property type="molecule type" value="Genomic_DNA"/>
</dbReference>
<feature type="signal peptide" evidence="2">
    <location>
        <begin position="1"/>
        <end position="20"/>
    </location>
</feature>
<evidence type="ECO:0000313" key="3">
    <source>
        <dbReference type="EMBL" id="KAG6968559.1"/>
    </source>
</evidence>
<accession>A0A8J5IM50</accession>
<dbReference type="AlphaFoldDB" id="A0A8J5IM50"/>
<evidence type="ECO:0008006" key="5">
    <source>
        <dbReference type="Google" id="ProtNLM"/>
    </source>
</evidence>